<evidence type="ECO:0000256" key="6">
    <source>
        <dbReference type="ARBA" id="ARBA00023163"/>
    </source>
</evidence>
<dbReference type="InterPro" id="IPR043182">
    <property type="entry name" value="PAIRED_DNA-bd_dom"/>
</dbReference>
<reference evidence="9 10" key="1">
    <citation type="journal article" date="2017" name="Gigascience">
        <title>Draft genome of the honey bee ectoparasitic mite, Tropilaelaps mercedesae, is shaped by the parasitic life history.</title>
        <authorList>
            <person name="Dong X."/>
            <person name="Armstrong S.D."/>
            <person name="Xia D."/>
            <person name="Makepeace B.L."/>
            <person name="Darby A.C."/>
            <person name="Kadowaki T."/>
        </authorList>
    </citation>
    <scope>NUCLEOTIDE SEQUENCE [LARGE SCALE GENOMIC DNA]</scope>
    <source>
        <strain evidence="9">Wuxi-XJTLU</strain>
    </source>
</reference>
<keyword evidence="3" id="KW-0563">Paired box</keyword>
<feature type="domain" description="Paired" evidence="8">
    <location>
        <begin position="130"/>
        <end position="280"/>
    </location>
</feature>
<keyword evidence="4" id="KW-0805">Transcription regulation</keyword>
<comment type="subcellular location">
    <subcellularLocation>
        <location evidence="1">Nucleus</location>
    </subcellularLocation>
</comment>
<dbReference type="PRINTS" id="PR00027">
    <property type="entry name" value="PAIREDBOX"/>
</dbReference>
<sequence>MPHDYRRSIVGHGQLHVYGLDLWVGPMGWTYGLGWTASMQAATTNASPGSLRQPLGRMNLRCWAIIVARSTRTSSDCIHSLRVRHLTFKLVQSSCRCRLAETRHPRCSDAVPWRHLELSFMAVVRFPFTGQGRVNQLGGVFINGRPLPNHIRLKIVEMAAAGVRPCIISRQLRVSHGCVSKILNRYQGSRRNQMISAFFCNDRCQQQLQKKNEFTIVGYRGPAARTAAATGDSLSLCRSFHLNWTAALVRFFSECRHIGTAFCGGRDRLLSSYQHLLSFFGGHTK</sequence>
<keyword evidence="10" id="KW-1185">Reference proteome</keyword>
<dbReference type="PROSITE" id="PS51057">
    <property type="entry name" value="PAIRED_2"/>
    <property type="match status" value="1"/>
</dbReference>
<proteinExistence type="predicted"/>
<dbReference type="STRING" id="418985.A0A1V9X3Y4"/>
<dbReference type="GO" id="GO:0000981">
    <property type="term" value="F:DNA-binding transcription factor activity, RNA polymerase II-specific"/>
    <property type="evidence" value="ECO:0007669"/>
    <property type="project" value="TreeGrafter"/>
</dbReference>
<dbReference type="InterPro" id="IPR009057">
    <property type="entry name" value="Homeodomain-like_sf"/>
</dbReference>
<dbReference type="PANTHER" id="PTHR45636:SF49">
    <property type="entry name" value="PAIRED BOX PROTEIN 3 HOMOLOG"/>
    <property type="match status" value="1"/>
</dbReference>
<dbReference type="GO" id="GO:0005634">
    <property type="term" value="C:nucleus"/>
    <property type="evidence" value="ECO:0007669"/>
    <property type="project" value="UniProtKB-SubCell"/>
</dbReference>
<dbReference type="InParanoid" id="A0A1V9X3Y4"/>
<dbReference type="GO" id="GO:0000978">
    <property type="term" value="F:RNA polymerase II cis-regulatory region sequence-specific DNA binding"/>
    <property type="evidence" value="ECO:0007669"/>
    <property type="project" value="TreeGrafter"/>
</dbReference>
<gene>
    <name evidence="9" type="ORF">BIW11_04650</name>
</gene>
<dbReference type="Gene3D" id="1.10.10.10">
    <property type="entry name" value="Winged helix-like DNA-binding domain superfamily/Winged helix DNA-binding domain"/>
    <property type="match status" value="1"/>
</dbReference>
<evidence type="ECO:0000256" key="5">
    <source>
        <dbReference type="ARBA" id="ARBA00023125"/>
    </source>
</evidence>
<evidence type="ECO:0000256" key="4">
    <source>
        <dbReference type="ARBA" id="ARBA00023015"/>
    </source>
</evidence>
<dbReference type="EMBL" id="MNPL01026463">
    <property type="protein sequence ID" value="OQR67982.1"/>
    <property type="molecule type" value="Genomic_DNA"/>
</dbReference>
<keyword evidence="2" id="KW-0217">Developmental protein</keyword>
<evidence type="ECO:0000256" key="2">
    <source>
        <dbReference type="ARBA" id="ARBA00022473"/>
    </source>
</evidence>
<dbReference type="SMART" id="SM00351">
    <property type="entry name" value="PAX"/>
    <property type="match status" value="1"/>
</dbReference>
<keyword evidence="5" id="KW-0238">DNA-binding</keyword>
<dbReference type="InterPro" id="IPR043565">
    <property type="entry name" value="PAX_fam"/>
</dbReference>
<dbReference type="AlphaFoldDB" id="A0A1V9X3Y4"/>
<evidence type="ECO:0000313" key="10">
    <source>
        <dbReference type="Proteomes" id="UP000192247"/>
    </source>
</evidence>
<evidence type="ECO:0000259" key="8">
    <source>
        <dbReference type="PROSITE" id="PS51057"/>
    </source>
</evidence>
<evidence type="ECO:0000313" key="9">
    <source>
        <dbReference type="EMBL" id="OQR67982.1"/>
    </source>
</evidence>
<dbReference type="InterPro" id="IPR001523">
    <property type="entry name" value="Paired_dom"/>
</dbReference>
<dbReference type="Pfam" id="PF00292">
    <property type="entry name" value="PAX"/>
    <property type="match status" value="1"/>
</dbReference>
<dbReference type="SUPFAM" id="SSF46689">
    <property type="entry name" value="Homeodomain-like"/>
    <property type="match status" value="1"/>
</dbReference>
<comment type="caution">
    <text evidence="9">The sequence shown here is derived from an EMBL/GenBank/DDBJ whole genome shotgun (WGS) entry which is preliminary data.</text>
</comment>
<organism evidence="9 10">
    <name type="scientific">Tropilaelaps mercedesae</name>
    <dbReference type="NCBI Taxonomy" id="418985"/>
    <lineage>
        <taxon>Eukaryota</taxon>
        <taxon>Metazoa</taxon>
        <taxon>Ecdysozoa</taxon>
        <taxon>Arthropoda</taxon>
        <taxon>Chelicerata</taxon>
        <taxon>Arachnida</taxon>
        <taxon>Acari</taxon>
        <taxon>Parasitiformes</taxon>
        <taxon>Mesostigmata</taxon>
        <taxon>Gamasina</taxon>
        <taxon>Dermanyssoidea</taxon>
        <taxon>Laelapidae</taxon>
        <taxon>Tropilaelaps</taxon>
    </lineage>
</organism>
<dbReference type="PROSITE" id="PS00034">
    <property type="entry name" value="PAIRED_1"/>
    <property type="match status" value="1"/>
</dbReference>
<evidence type="ECO:0000256" key="7">
    <source>
        <dbReference type="ARBA" id="ARBA00023242"/>
    </source>
</evidence>
<evidence type="ECO:0000256" key="1">
    <source>
        <dbReference type="ARBA" id="ARBA00004123"/>
    </source>
</evidence>
<keyword evidence="7" id="KW-0539">Nucleus</keyword>
<accession>A0A1V9X3Y4</accession>
<dbReference type="Proteomes" id="UP000192247">
    <property type="component" value="Unassembled WGS sequence"/>
</dbReference>
<dbReference type="OrthoDB" id="3225452at2759"/>
<dbReference type="InterPro" id="IPR036388">
    <property type="entry name" value="WH-like_DNA-bd_sf"/>
</dbReference>
<name>A0A1V9X3Y4_9ACAR</name>
<keyword evidence="6" id="KW-0804">Transcription</keyword>
<dbReference type="PANTHER" id="PTHR45636">
    <property type="entry name" value="PAIRED BOX PROTEIN PAX-6-RELATED-RELATED"/>
    <property type="match status" value="1"/>
</dbReference>
<evidence type="ECO:0000256" key="3">
    <source>
        <dbReference type="ARBA" id="ARBA00022724"/>
    </source>
</evidence>
<protein>
    <submittedName>
        <fullName evidence="9">BSH4 encoded protein</fullName>
    </submittedName>
</protein>